<dbReference type="EMBL" id="AP019870">
    <property type="protein sequence ID" value="BBN12255.1"/>
    <property type="molecule type" value="Genomic_DNA"/>
</dbReference>
<evidence type="ECO:0000313" key="7">
    <source>
        <dbReference type="EMBL" id="BBN12255.1"/>
    </source>
</evidence>
<dbReference type="SMART" id="SM00829">
    <property type="entry name" value="PKS_ER"/>
    <property type="match status" value="1"/>
</dbReference>
<dbReference type="Gene3D" id="3.40.50.720">
    <property type="entry name" value="NAD(P)-binding Rossmann-like Domain"/>
    <property type="match status" value="1"/>
</dbReference>
<gene>
    <name evidence="8" type="ORF">AXG93_2175s1360</name>
    <name evidence="7" type="ORF">Mp_5g18560</name>
</gene>
<dbReference type="EMBL" id="LVLJ01001709">
    <property type="protein sequence ID" value="OAE28553.1"/>
    <property type="molecule type" value="Genomic_DNA"/>
</dbReference>
<name>A0A176W750_MARPO</name>
<dbReference type="CDD" id="cd05283">
    <property type="entry name" value="CAD1"/>
    <property type="match status" value="1"/>
</dbReference>
<keyword evidence="2 5" id="KW-0479">Metal-binding</keyword>
<keyword evidence="3 5" id="KW-0862">Zinc</keyword>
<feature type="domain" description="Enoyl reductase (ER)" evidence="6">
    <location>
        <begin position="25"/>
        <end position="347"/>
    </location>
</feature>
<comment type="similarity">
    <text evidence="5">Belongs to the zinc-containing alcohol dehydrogenase family.</text>
</comment>
<reference evidence="7" key="2">
    <citation type="journal article" date="2019" name="Curr. Biol.">
        <title>Chromatin organization in early land plants reveals an ancestral association between H3K27me3, transposons, and constitutive heterochromatin.</title>
        <authorList>
            <person name="Montgomery S.A."/>
            <person name="Tanizawa Y."/>
            <person name="Galik B."/>
            <person name="Wang N."/>
            <person name="Ito T."/>
            <person name="Mochizuki T."/>
            <person name="Akimcheva S."/>
            <person name="Bowman J."/>
            <person name="Cognat V."/>
            <person name="Drouard L."/>
            <person name="Ekker H."/>
            <person name="Houng S."/>
            <person name="Kohchi T."/>
            <person name="Lin S."/>
            <person name="Liu L.D."/>
            <person name="Nakamura Y."/>
            <person name="Valeeva L.R."/>
            <person name="Shakirov E.V."/>
            <person name="Shippen D.E."/>
            <person name="Wei W."/>
            <person name="Yagura M."/>
            <person name="Yamaoka S."/>
            <person name="Yamato K.T."/>
            <person name="Liu C."/>
            <person name="Berger F."/>
        </authorList>
    </citation>
    <scope>NUCLEOTIDE SEQUENCE [LARGE SCALE GENOMIC DNA]</scope>
    <source>
        <strain evidence="7">Tak-1</strain>
    </source>
</reference>
<comment type="cofactor">
    <cofactor evidence="1 5">
        <name>Zn(2+)</name>
        <dbReference type="ChEBI" id="CHEBI:29105"/>
    </cofactor>
</comment>
<evidence type="ECO:0000256" key="2">
    <source>
        <dbReference type="ARBA" id="ARBA00022723"/>
    </source>
</evidence>
<dbReference type="GO" id="GO:0008270">
    <property type="term" value="F:zinc ion binding"/>
    <property type="evidence" value="ECO:0007669"/>
    <property type="project" value="InterPro"/>
</dbReference>
<keyword evidence="4" id="KW-0560">Oxidoreductase</keyword>
<sequence length="375" mass="41487">MSNPALDSGTSGVKKVLGYAAVEKGGKLLPFVFDRRPTQPRDVVFRILYCGICHSDLHQIRDEWSDDVPAQYPIVPGHEMTGIVCDVGDEVTRFKIGNRVGVGCLVNSCGKCSHCKRNLEQYCEEKPIWTYNDKDIYTDNLPTYGGFSTLMVAPERFVIKIPDGLPMDGAAPLLCAGITVYSPMMHYKMQQGGKHFGVVGLGGLGFMAAKFARAMGMQVTVISSSPDKELEARACLRADDFIVSSDLKRMKKAEKTLDFIIDTVSAPHSFDKYLPLLRTNGQMVLVGMPHKPLTVSSMLLAAGRRSVAGSMIGGLKETQEMMDFCGKHHIFCLVERIPMDYVNNAMVRLHNSDVKYRFVIDCKTIKNPTAIYGCH</sequence>
<dbReference type="Pfam" id="PF00107">
    <property type="entry name" value="ADH_zinc_N"/>
    <property type="match status" value="1"/>
</dbReference>
<dbReference type="InterPro" id="IPR011032">
    <property type="entry name" value="GroES-like_sf"/>
</dbReference>
<protein>
    <recommendedName>
        <fullName evidence="6">Enoyl reductase (ER) domain-containing protein</fullName>
    </recommendedName>
</protein>
<evidence type="ECO:0000313" key="9">
    <source>
        <dbReference type="Proteomes" id="UP000077202"/>
    </source>
</evidence>
<dbReference type="AlphaFoldDB" id="A0A176W750"/>
<dbReference type="InterPro" id="IPR020843">
    <property type="entry name" value="ER"/>
</dbReference>
<keyword evidence="9" id="KW-1185">Reference proteome</keyword>
<evidence type="ECO:0000256" key="3">
    <source>
        <dbReference type="ARBA" id="ARBA00022833"/>
    </source>
</evidence>
<evidence type="ECO:0000313" key="8">
    <source>
        <dbReference type="EMBL" id="OAE28553.1"/>
    </source>
</evidence>
<dbReference type="SUPFAM" id="SSF51735">
    <property type="entry name" value="NAD(P)-binding Rossmann-fold domains"/>
    <property type="match status" value="1"/>
</dbReference>
<evidence type="ECO:0000256" key="5">
    <source>
        <dbReference type="RuleBase" id="RU361277"/>
    </source>
</evidence>
<proteinExistence type="inferred from homology"/>
<evidence type="ECO:0000313" key="10">
    <source>
        <dbReference type="Proteomes" id="UP001162541"/>
    </source>
</evidence>
<evidence type="ECO:0000259" key="6">
    <source>
        <dbReference type="SMART" id="SM00829"/>
    </source>
</evidence>
<accession>A0A176W750</accession>
<dbReference type="Proteomes" id="UP001162541">
    <property type="component" value="Chromosome 5"/>
</dbReference>
<dbReference type="FunFam" id="3.40.50.720:FF:000022">
    <property type="entry name" value="Cinnamyl alcohol dehydrogenase"/>
    <property type="match status" value="1"/>
</dbReference>
<dbReference type="SUPFAM" id="SSF50129">
    <property type="entry name" value="GroES-like"/>
    <property type="match status" value="1"/>
</dbReference>
<dbReference type="PANTHER" id="PTHR42683">
    <property type="entry name" value="ALDEHYDE REDUCTASE"/>
    <property type="match status" value="1"/>
</dbReference>
<dbReference type="InterPro" id="IPR013149">
    <property type="entry name" value="ADH-like_C"/>
</dbReference>
<dbReference type="InterPro" id="IPR002328">
    <property type="entry name" value="ADH_Zn_CS"/>
</dbReference>
<evidence type="ECO:0000256" key="1">
    <source>
        <dbReference type="ARBA" id="ARBA00001947"/>
    </source>
</evidence>
<dbReference type="InterPro" id="IPR047109">
    <property type="entry name" value="CAD-like"/>
</dbReference>
<dbReference type="GO" id="GO:0016616">
    <property type="term" value="F:oxidoreductase activity, acting on the CH-OH group of donors, NAD or NADP as acceptor"/>
    <property type="evidence" value="ECO:0007669"/>
    <property type="project" value="InterPro"/>
</dbReference>
<dbReference type="PROSITE" id="PS00059">
    <property type="entry name" value="ADH_ZINC"/>
    <property type="match status" value="1"/>
</dbReference>
<dbReference type="InterPro" id="IPR013154">
    <property type="entry name" value="ADH-like_N"/>
</dbReference>
<reference evidence="10" key="3">
    <citation type="journal article" date="2020" name="Curr. Biol.">
        <title>Chromatin organization in early land plants reveals an ancestral association between H3K27me3, transposons, and constitutive heterochromatin.</title>
        <authorList>
            <person name="Montgomery S.A."/>
            <person name="Tanizawa Y."/>
            <person name="Galik B."/>
            <person name="Wang N."/>
            <person name="Ito T."/>
            <person name="Mochizuki T."/>
            <person name="Akimcheva S."/>
            <person name="Bowman J.L."/>
            <person name="Cognat V."/>
            <person name="Marechal-Drouard L."/>
            <person name="Ekker H."/>
            <person name="Hong S.F."/>
            <person name="Kohchi T."/>
            <person name="Lin S.S."/>
            <person name="Liu L.D."/>
            <person name="Nakamura Y."/>
            <person name="Valeeva L.R."/>
            <person name="Shakirov E.V."/>
            <person name="Shippen D.E."/>
            <person name="Wei W.L."/>
            <person name="Yagura M."/>
            <person name="Yamaoka S."/>
            <person name="Yamato K.T."/>
            <person name="Liu C."/>
            <person name="Berger F."/>
        </authorList>
    </citation>
    <scope>NUCLEOTIDE SEQUENCE [LARGE SCALE GENOMIC DNA]</scope>
    <source>
        <strain evidence="10">Tak-1</strain>
    </source>
</reference>
<dbReference type="Gene3D" id="3.90.180.10">
    <property type="entry name" value="Medium-chain alcohol dehydrogenases, catalytic domain"/>
    <property type="match status" value="1"/>
</dbReference>
<dbReference type="Proteomes" id="UP000077202">
    <property type="component" value="Unassembled WGS sequence"/>
</dbReference>
<dbReference type="Pfam" id="PF08240">
    <property type="entry name" value="ADH_N"/>
    <property type="match status" value="1"/>
</dbReference>
<organism evidence="8 9">
    <name type="scientific">Marchantia polymorpha subsp. ruderalis</name>
    <dbReference type="NCBI Taxonomy" id="1480154"/>
    <lineage>
        <taxon>Eukaryota</taxon>
        <taxon>Viridiplantae</taxon>
        <taxon>Streptophyta</taxon>
        <taxon>Embryophyta</taxon>
        <taxon>Marchantiophyta</taxon>
        <taxon>Marchantiopsida</taxon>
        <taxon>Marchantiidae</taxon>
        <taxon>Marchantiales</taxon>
        <taxon>Marchantiaceae</taxon>
        <taxon>Marchantia</taxon>
    </lineage>
</organism>
<reference evidence="8 9" key="1">
    <citation type="submission" date="2016-03" db="EMBL/GenBank/DDBJ databases">
        <title>Mechanisms controlling the formation of the plant cell surface in tip-growing cells are functionally conserved among land plants.</title>
        <authorList>
            <person name="Honkanen S."/>
            <person name="Jones V.A."/>
            <person name="Morieri G."/>
            <person name="Champion C."/>
            <person name="Hetherington A.J."/>
            <person name="Kelly S."/>
            <person name="Saint-Marcoux D."/>
            <person name="Proust H."/>
            <person name="Prescott H."/>
            <person name="Dolan L."/>
        </authorList>
    </citation>
    <scope>NUCLEOTIDE SEQUENCE [LARGE SCALE GENOMIC DNA]</scope>
    <source>
        <strain evidence="9">cv. Tak-1 and cv. Tak-2</strain>
        <tissue evidence="8">Whole gametophyte</tissue>
    </source>
</reference>
<dbReference type="InterPro" id="IPR036291">
    <property type="entry name" value="NAD(P)-bd_dom_sf"/>
</dbReference>
<evidence type="ECO:0000256" key="4">
    <source>
        <dbReference type="ARBA" id="ARBA00023002"/>
    </source>
</evidence>